<dbReference type="InterPro" id="IPR017756">
    <property type="entry name" value="TM_Gly-Cys-Arg_CS"/>
</dbReference>
<comment type="caution">
    <text evidence="2">The sequence shown here is derived from an EMBL/GenBank/DDBJ whole genome shotgun (WGS) entry which is preliminary data.</text>
</comment>
<evidence type="ECO:0000313" key="2">
    <source>
        <dbReference type="EMBL" id="KAK4306487.1"/>
    </source>
</evidence>
<sequence length="75" mass="7723">MEGIQHERQAGNSQRRALDASFDSRTTDITCCTTDGCNSGGVAGPSILLVVLAALLLLLTHLGGVAVAVVAFTTH</sequence>
<feature type="transmembrane region" description="Helical" evidence="1">
    <location>
        <begin position="47"/>
        <end position="72"/>
    </location>
</feature>
<evidence type="ECO:0000313" key="3">
    <source>
        <dbReference type="Proteomes" id="UP001292094"/>
    </source>
</evidence>
<keyword evidence="3" id="KW-1185">Reference proteome</keyword>
<dbReference type="Proteomes" id="UP001292094">
    <property type="component" value="Unassembled WGS sequence"/>
</dbReference>
<accession>A0AAE1PG33</accession>
<keyword evidence="1" id="KW-0472">Membrane</keyword>
<name>A0AAE1PG33_9EUCA</name>
<keyword evidence="1" id="KW-0812">Transmembrane</keyword>
<evidence type="ECO:0000256" key="1">
    <source>
        <dbReference type="SAM" id="Phobius"/>
    </source>
</evidence>
<protein>
    <submittedName>
        <fullName evidence="2">Uncharacterized protein</fullName>
    </submittedName>
</protein>
<keyword evidence="1" id="KW-1133">Transmembrane helix</keyword>
<proteinExistence type="predicted"/>
<dbReference type="NCBIfam" id="TIGR03382">
    <property type="entry name" value="GC_trans_RRR"/>
    <property type="match status" value="1"/>
</dbReference>
<gene>
    <name evidence="2" type="ORF">Pmani_021699</name>
</gene>
<dbReference type="EMBL" id="JAWZYT010002123">
    <property type="protein sequence ID" value="KAK4306487.1"/>
    <property type="molecule type" value="Genomic_DNA"/>
</dbReference>
<reference evidence="2" key="1">
    <citation type="submission" date="2023-11" db="EMBL/GenBank/DDBJ databases">
        <title>Genome assemblies of two species of porcelain crab, Petrolisthes cinctipes and Petrolisthes manimaculis (Anomura: Porcellanidae).</title>
        <authorList>
            <person name="Angst P."/>
        </authorList>
    </citation>
    <scope>NUCLEOTIDE SEQUENCE</scope>
    <source>
        <strain evidence="2">PB745_02</strain>
        <tissue evidence="2">Gill</tissue>
    </source>
</reference>
<dbReference type="AlphaFoldDB" id="A0AAE1PG33"/>
<organism evidence="2 3">
    <name type="scientific">Petrolisthes manimaculis</name>
    <dbReference type="NCBI Taxonomy" id="1843537"/>
    <lineage>
        <taxon>Eukaryota</taxon>
        <taxon>Metazoa</taxon>
        <taxon>Ecdysozoa</taxon>
        <taxon>Arthropoda</taxon>
        <taxon>Crustacea</taxon>
        <taxon>Multicrustacea</taxon>
        <taxon>Malacostraca</taxon>
        <taxon>Eumalacostraca</taxon>
        <taxon>Eucarida</taxon>
        <taxon>Decapoda</taxon>
        <taxon>Pleocyemata</taxon>
        <taxon>Anomura</taxon>
        <taxon>Galatheoidea</taxon>
        <taxon>Porcellanidae</taxon>
        <taxon>Petrolisthes</taxon>
    </lineage>
</organism>